<dbReference type="EMBL" id="AWXU01000017">
    <property type="protein sequence ID" value="KFN50646.1"/>
    <property type="molecule type" value="Genomic_DNA"/>
</dbReference>
<organism evidence="1 2">
    <name type="scientific">Arenimonas composti TR7-09 = DSM 18010</name>
    <dbReference type="NCBI Taxonomy" id="1121013"/>
    <lineage>
        <taxon>Bacteria</taxon>
        <taxon>Pseudomonadati</taxon>
        <taxon>Pseudomonadota</taxon>
        <taxon>Gammaproteobacteria</taxon>
        <taxon>Lysobacterales</taxon>
        <taxon>Lysobacteraceae</taxon>
        <taxon>Arenimonas</taxon>
    </lineage>
</organism>
<proteinExistence type="predicted"/>
<evidence type="ECO:0000313" key="1">
    <source>
        <dbReference type="EMBL" id="KFN50646.1"/>
    </source>
</evidence>
<name>A0A091BFX7_9GAMM</name>
<gene>
    <name evidence="1" type="ORF">P873_05660</name>
</gene>
<accession>A0A091BFX7</accession>
<comment type="caution">
    <text evidence="1">The sequence shown here is derived from an EMBL/GenBank/DDBJ whole genome shotgun (WGS) entry which is preliminary data.</text>
</comment>
<reference evidence="1 2" key="1">
    <citation type="submission" date="2013-09" db="EMBL/GenBank/DDBJ databases">
        <title>Genome sequencing of Arenimonas composti.</title>
        <authorList>
            <person name="Chen F."/>
            <person name="Wang G."/>
        </authorList>
    </citation>
    <scope>NUCLEOTIDE SEQUENCE [LARGE SCALE GENOMIC DNA]</scope>
    <source>
        <strain evidence="1 2">TR7-09</strain>
    </source>
</reference>
<keyword evidence="2" id="KW-1185">Reference proteome</keyword>
<dbReference type="AlphaFoldDB" id="A0A091BFX7"/>
<dbReference type="Proteomes" id="UP000029391">
    <property type="component" value="Unassembled WGS sequence"/>
</dbReference>
<protein>
    <submittedName>
        <fullName evidence="1">Uncharacterized protein</fullName>
    </submittedName>
</protein>
<evidence type="ECO:0000313" key="2">
    <source>
        <dbReference type="Proteomes" id="UP000029391"/>
    </source>
</evidence>
<sequence length="41" mass="4341">MDFRIESSPAINVSTVAAGEAFGPLAVSIHSGTTRLQLHMQ</sequence>